<evidence type="ECO:0000256" key="4">
    <source>
        <dbReference type="ARBA" id="ARBA00023125"/>
    </source>
</evidence>
<dbReference type="InterPro" id="IPR055166">
    <property type="entry name" value="Transc_reg_Sar_Rot_HTH"/>
</dbReference>
<keyword evidence="5" id="KW-0804">Transcription</keyword>
<dbReference type="GO" id="GO:0005737">
    <property type="term" value="C:cytoplasm"/>
    <property type="evidence" value="ECO:0007669"/>
    <property type="project" value="UniProtKB-SubCell"/>
</dbReference>
<dbReference type="PROSITE" id="PS50995">
    <property type="entry name" value="HTH_MARR_2"/>
    <property type="match status" value="1"/>
</dbReference>
<reference evidence="7 8" key="1">
    <citation type="submission" date="2016-08" db="EMBL/GenBank/DDBJ databases">
        <authorList>
            <person name="Seilhamer J.J."/>
        </authorList>
    </citation>
    <scope>NUCLEOTIDE SEQUENCE [LARGE SCALE GENOMIC DNA]</scope>
    <source>
        <strain evidence="7 8">PH27A</strain>
    </source>
</reference>
<dbReference type="SUPFAM" id="SSF46785">
    <property type="entry name" value="Winged helix' DNA-binding domain"/>
    <property type="match status" value="1"/>
</dbReference>
<evidence type="ECO:0000313" key="8">
    <source>
        <dbReference type="Proteomes" id="UP000094291"/>
    </source>
</evidence>
<dbReference type="FunFam" id="1.10.10.10:FF:000163">
    <property type="entry name" value="MarR family transcriptional regulator"/>
    <property type="match status" value="1"/>
</dbReference>
<dbReference type="PANTHER" id="PTHR33164:SF5">
    <property type="entry name" value="ORGANIC HYDROPEROXIDE RESISTANCE TRANSCRIPTIONAL REGULATOR"/>
    <property type="match status" value="1"/>
</dbReference>
<name>A0A1E2VEK6_9GAMM</name>
<dbReference type="Gene3D" id="1.10.10.10">
    <property type="entry name" value="Winged helix-like DNA-binding domain superfamily/Winged helix DNA-binding domain"/>
    <property type="match status" value="1"/>
</dbReference>
<dbReference type="InterPro" id="IPR000835">
    <property type="entry name" value="HTH_MarR-typ"/>
</dbReference>
<dbReference type="GO" id="GO:0003700">
    <property type="term" value="F:DNA-binding transcription factor activity"/>
    <property type="evidence" value="ECO:0007669"/>
    <property type="project" value="InterPro"/>
</dbReference>
<dbReference type="GO" id="GO:0006950">
    <property type="term" value="P:response to stress"/>
    <property type="evidence" value="ECO:0007669"/>
    <property type="project" value="TreeGrafter"/>
</dbReference>
<evidence type="ECO:0000256" key="1">
    <source>
        <dbReference type="ARBA" id="ARBA00004496"/>
    </source>
</evidence>
<dbReference type="OrthoDB" id="9806864at2"/>
<dbReference type="GO" id="GO:0003677">
    <property type="term" value="F:DNA binding"/>
    <property type="evidence" value="ECO:0007669"/>
    <property type="project" value="UniProtKB-KW"/>
</dbReference>
<sequence length="170" mass="19033">METNETKAATVDQLPCSDDVLLKLESQLCFSLYAAQLTFGKLYRRLLKELELTYPQYLVMLVLWDRGSQSVSQLGEALLLSSATLTPLLKRMEKAGWLIRQRSQQDERQVDIVLTDAGKQLKSRAANVPKAALCASDMSPEALLSLKQSLDHLRHDLEAALASPERMSQD</sequence>
<gene>
    <name evidence="7" type="ORF">BFW38_11465</name>
</gene>
<keyword evidence="8" id="KW-1185">Reference proteome</keyword>
<comment type="caution">
    <text evidence="7">The sequence shown here is derived from an EMBL/GenBank/DDBJ whole genome shotgun (WGS) entry which is preliminary data.</text>
</comment>
<accession>A0A1E2VEK6</accession>
<dbReference type="Pfam" id="PF22381">
    <property type="entry name" value="Staph_reg_Sar_Rot"/>
    <property type="match status" value="1"/>
</dbReference>
<protein>
    <submittedName>
        <fullName evidence="7">MarR family transcriptional regulator</fullName>
    </submittedName>
</protein>
<dbReference type="PANTHER" id="PTHR33164">
    <property type="entry name" value="TRANSCRIPTIONAL REGULATOR, MARR FAMILY"/>
    <property type="match status" value="1"/>
</dbReference>
<organism evidence="7 8">
    <name type="scientific">Terasakiispira papahanaumokuakeensis</name>
    <dbReference type="NCBI Taxonomy" id="197479"/>
    <lineage>
        <taxon>Bacteria</taxon>
        <taxon>Pseudomonadati</taxon>
        <taxon>Pseudomonadota</taxon>
        <taxon>Gammaproteobacteria</taxon>
        <taxon>Oceanospirillales</taxon>
        <taxon>Terasakiispira</taxon>
    </lineage>
</organism>
<evidence type="ECO:0000313" key="7">
    <source>
        <dbReference type="EMBL" id="ODC05397.1"/>
    </source>
</evidence>
<proteinExistence type="predicted"/>
<evidence type="ECO:0000256" key="2">
    <source>
        <dbReference type="ARBA" id="ARBA00022490"/>
    </source>
</evidence>
<comment type="subcellular location">
    <subcellularLocation>
        <location evidence="1">Cytoplasm</location>
    </subcellularLocation>
</comment>
<keyword evidence="4" id="KW-0238">DNA-binding</keyword>
<feature type="domain" description="HTH marR-type" evidence="6">
    <location>
        <begin position="25"/>
        <end position="155"/>
    </location>
</feature>
<dbReference type="EMBL" id="MDTQ01000001">
    <property type="protein sequence ID" value="ODC05397.1"/>
    <property type="molecule type" value="Genomic_DNA"/>
</dbReference>
<evidence type="ECO:0000259" key="6">
    <source>
        <dbReference type="PROSITE" id="PS50995"/>
    </source>
</evidence>
<dbReference type="InterPro" id="IPR036390">
    <property type="entry name" value="WH_DNA-bd_sf"/>
</dbReference>
<dbReference type="SMART" id="SM00347">
    <property type="entry name" value="HTH_MARR"/>
    <property type="match status" value="1"/>
</dbReference>
<dbReference type="STRING" id="197479.BFW38_11465"/>
<keyword evidence="2" id="KW-0963">Cytoplasm</keyword>
<evidence type="ECO:0000256" key="3">
    <source>
        <dbReference type="ARBA" id="ARBA00023015"/>
    </source>
</evidence>
<dbReference type="PRINTS" id="PR00598">
    <property type="entry name" value="HTHMARR"/>
</dbReference>
<dbReference type="AlphaFoldDB" id="A0A1E2VEK6"/>
<dbReference type="InterPro" id="IPR036388">
    <property type="entry name" value="WH-like_DNA-bd_sf"/>
</dbReference>
<keyword evidence="3" id="KW-0805">Transcription regulation</keyword>
<dbReference type="Proteomes" id="UP000094291">
    <property type="component" value="Unassembled WGS sequence"/>
</dbReference>
<dbReference type="InterPro" id="IPR039422">
    <property type="entry name" value="MarR/SlyA-like"/>
</dbReference>
<evidence type="ECO:0000256" key="5">
    <source>
        <dbReference type="ARBA" id="ARBA00023163"/>
    </source>
</evidence>